<sequence>MAQSASKTVSIGVSPQAIAKDDMIDFGDFASTEDEEIDVEEYAEPWEKYDPETQNAYYPICLGEILNERYLIEHKLGAGGFSTVWMALDLQENKDIAVKVFPAKQLLKALEALHNAGIVHRDLSESNCLWGMAPLHNLSRTAKYELLTRPLKITIQDIELWKPGELVRPIQVPETLRTEDLYLADFSLAMKVGDSVAQPGEPPLCFCSPERLHGEAPSFACDMWSYMVNFVELYQGGRPFHDGYIGGVLTTITARLGPLPEQWKGSYIYDDCLDSWYDQNRTPDTNKTLASELARYRPDADLAERELVLFIMQKVFIYSPEERLTATQLLADPSFKALMARYGC</sequence>
<dbReference type="InterPro" id="IPR011009">
    <property type="entry name" value="Kinase-like_dom_sf"/>
</dbReference>
<evidence type="ECO:0000256" key="5">
    <source>
        <dbReference type="ARBA" id="ARBA00022840"/>
    </source>
</evidence>
<comment type="caution">
    <text evidence="8">The sequence shown here is derived from an EMBL/GenBank/DDBJ whole genome shotgun (WGS) entry which is preliminary data.</text>
</comment>
<dbReference type="GO" id="GO:0005634">
    <property type="term" value="C:nucleus"/>
    <property type="evidence" value="ECO:0007669"/>
    <property type="project" value="TreeGrafter"/>
</dbReference>
<protein>
    <recommendedName>
        <fullName evidence="7">Protein kinase domain-containing protein</fullName>
    </recommendedName>
</protein>
<dbReference type="PANTHER" id="PTHR45646:SF11">
    <property type="entry name" value="SERINE_THREONINE-PROTEIN KINASE DOA"/>
    <property type="match status" value="1"/>
</dbReference>
<keyword evidence="2" id="KW-0808">Transferase</keyword>
<keyword evidence="5 6" id="KW-0067">ATP-binding</keyword>
<gene>
    <name evidence="8" type="ORF">AtubIFM56815_001631</name>
</gene>
<dbReference type="SUPFAM" id="SSF56112">
    <property type="entry name" value="Protein kinase-like (PK-like)"/>
    <property type="match status" value="1"/>
</dbReference>
<organism evidence="8 9">
    <name type="scientific">Aspergillus tubingensis</name>
    <dbReference type="NCBI Taxonomy" id="5068"/>
    <lineage>
        <taxon>Eukaryota</taxon>
        <taxon>Fungi</taxon>
        <taxon>Dikarya</taxon>
        <taxon>Ascomycota</taxon>
        <taxon>Pezizomycotina</taxon>
        <taxon>Eurotiomycetes</taxon>
        <taxon>Eurotiomycetidae</taxon>
        <taxon>Eurotiales</taxon>
        <taxon>Aspergillaceae</taxon>
        <taxon>Aspergillus</taxon>
        <taxon>Aspergillus subgen. Circumdati</taxon>
    </lineage>
</organism>
<dbReference type="SMART" id="SM00220">
    <property type="entry name" value="S_TKc"/>
    <property type="match status" value="1"/>
</dbReference>
<dbReference type="InterPro" id="IPR051175">
    <property type="entry name" value="CLK_kinases"/>
</dbReference>
<dbReference type="GO" id="GO:0005524">
    <property type="term" value="F:ATP binding"/>
    <property type="evidence" value="ECO:0007669"/>
    <property type="project" value="UniProtKB-UniRule"/>
</dbReference>
<evidence type="ECO:0000313" key="9">
    <source>
        <dbReference type="Proteomes" id="UP001144157"/>
    </source>
</evidence>
<dbReference type="InterPro" id="IPR000719">
    <property type="entry name" value="Prot_kinase_dom"/>
</dbReference>
<dbReference type="GO" id="GO:0043484">
    <property type="term" value="P:regulation of RNA splicing"/>
    <property type="evidence" value="ECO:0007669"/>
    <property type="project" value="TreeGrafter"/>
</dbReference>
<evidence type="ECO:0000256" key="3">
    <source>
        <dbReference type="ARBA" id="ARBA00022741"/>
    </source>
</evidence>
<dbReference type="Gene3D" id="3.30.200.20">
    <property type="entry name" value="Phosphorylase Kinase, domain 1"/>
    <property type="match status" value="1"/>
</dbReference>
<dbReference type="Gene3D" id="1.10.510.10">
    <property type="entry name" value="Transferase(Phosphotransferase) domain 1"/>
    <property type="match status" value="1"/>
</dbReference>
<dbReference type="PANTHER" id="PTHR45646">
    <property type="entry name" value="SERINE/THREONINE-PROTEIN KINASE DOA-RELATED"/>
    <property type="match status" value="1"/>
</dbReference>
<dbReference type="GO" id="GO:0004674">
    <property type="term" value="F:protein serine/threonine kinase activity"/>
    <property type="evidence" value="ECO:0007669"/>
    <property type="project" value="UniProtKB-KW"/>
</dbReference>
<evidence type="ECO:0000256" key="4">
    <source>
        <dbReference type="ARBA" id="ARBA00022777"/>
    </source>
</evidence>
<dbReference type="AlphaFoldDB" id="A0A9W6EPP3"/>
<reference evidence="8" key="1">
    <citation type="submission" date="2022-07" db="EMBL/GenBank/DDBJ databases">
        <title>Taxonomy of Aspergillus series Nigri: significant species reduction supported by multi-species coalescent approaches.</title>
        <authorList>
            <person name="Bian C."/>
            <person name="Kusuya Y."/>
            <person name="Sklenar F."/>
            <person name="D'hooge E."/>
            <person name="Yaguchi T."/>
            <person name="Takahashi H."/>
            <person name="Hubka V."/>
        </authorList>
    </citation>
    <scope>NUCLEOTIDE SEQUENCE</scope>
    <source>
        <strain evidence="8">IFM 56815</strain>
    </source>
</reference>
<dbReference type="PROSITE" id="PS00107">
    <property type="entry name" value="PROTEIN_KINASE_ATP"/>
    <property type="match status" value="1"/>
</dbReference>
<dbReference type="PROSITE" id="PS50011">
    <property type="entry name" value="PROTEIN_KINASE_DOM"/>
    <property type="match status" value="1"/>
</dbReference>
<dbReference type="Proteomes" id="UP001144157">
    <property type="component" value="Unassembled WGS sequence"/>
</dbReference>
<proteinExistence type="predicted"/>
<evidence type="ECO:0000259" key="7">
    <source>
        <dbReference type="PROSITE" id="PS50011"/>
    </source>
</evidence>
<keyword evidence="1" id="KW-0723">Serine/threonine-protein kinase</keyword>
<dbReference type="EMBL" id="BRPE01000010">
    <property type="protein sequence ID" value="GLA87209.1"/>
    <property type="molecule type" value="Genomic_DNA"/>
</dbReference>
<keyword evidence="3 6" id="KW-0547">Nucleotide-binding</keyword>
<keyword evidence="4" id="KW-0418">Kinase</keyword>
<evidence type="ECO:0000256" key="2">
    <source>
        <dbReference type="ARBA" id="ARBA00022679"/>
    </source>
</evidence>
<feature type="binding site" evidence="6">
    <location>
        <position position="104"/>
    </location>
    <ligand>
        <name>ATP</name>
        <dbReference type="ChEBI" id="CHEBI:30616"/>
    </ligand>
</feature>
<evidence type="ECO:0000256" key="6">
    <source>
        <dbReference type="PROSITE-ProRule" id="PRU10141"/>
    </source>
</evidence>
<evidence type="ECO:0000313" key="8">
    <source>
        <dbReference type="EMBL" id="GLA87209.1"/>
    </source>
</evidence>
<dbReference type="InterPro" id="IPR017441">
    <property type="entry name" value="Protein_kinase_ATP_BS"/>
</dbReference>
<feature type="domain" description="Protein kinase" evidence="7">
    <location>
        <begin position="1"/>
        <end position="335"/>
    </location>
</feature>
<accession>A0A9W6EPP3</accession>
<name>A0A9W6EPP3_ASPTU</name>
<evidence type="ECO:0000256" key="1">
    <source>
        <dbReference type="ARBA" id="ARBA00022527"/>
    </source>
</evidence>